<evidence type="ECO:0008006" key="3">
    <source>
        <dbReference type="Google" id="ProtNLM"/>
    </source>
</evidence>
<sequence length="274" mass="29969">MEARMKKIRALLVAFLILATAAIGAEPRLAFSLRGSYYVPSSTTFNKEYVPAVNASLKQLSDFLAELGLAGTSRNLAEISGTFSFGGELEFKAGPQFFVALGAEYIFKNVQSELNVSGTVDQVAIEVAQQGKVGLSSLPLLLTIRINLPITTLRVYLGGGAGYYFNRAVITERWRWLENLMKISEGDRKIVATSQNIFPHANLGADLAVSSRFYLSGDIRVPFGTVKAFKIKSDSLDSTTVGQNLTFINGEGQETDFKWELIGPVISVSLKYKF</sequence>
<accession>A0A3E2BNT2</accession>
<evidence type="ECO:0000313" key="2">
    <source>
        <dbReference type="Proteomes" id="UP000257323"/>
    </source>
</evidence>
<organism evidence="1 2">
    <name type="scientific">Candidatus Saccharicenans subterraneus</name>
    <dbReference type="NCBI Taxonomy" id="2508984"/>
    <lineage>
        <taxon>Bacteria</taxon>
        <taxon>Candidatus Aminicenantota</taxon>
        <taxon>Candidatus Aminicenantia</taxon>
        <taxon>Candidatus Aminicenantales</taxon>
        <taxon>Candidatus Saccharicenantaceae</taxon>
        <taxon>Candidatus Saccharicenans</taxon>
    </lineage>
</organism>
<gene>
    <name evidence="1" type="ORF">OP8BY_1601</name>
</gene>
<comment type="caution">
    <text evidence="1">The sequence shown here is derived from an EMBL/GenBank/DDBJ whole genome shotgun (WGS) entry which is preliminary data.</text>
</comment>
<dbReference type="Gene3D" id="2.40.160.20">
    <property type="match status" value="1"/>
</dbReference>
<dbReference type="EMBL" id="QUAH01000003">
    <property type="protein sequence ID" value="RFT16423.1"/>
    <property type="molecule type" value="Genomic_DNA"/>
</dbReference>
<dbReference type="AlphaFoldDB" id="A0A3E2BNT2"/>
<dbReference type="InterPro" id="IPR011250">
    <property type="entry name" value="OMP/PagP_B-barrel"/>
</dbReference>
<evidence type="ECO:0000313" key="1">
    <source>
        <dbReference type="EMBL" id="RFT16423.1"/>
    </source>
</evidence>
<name>A0A3E2BNT2_9BACT</name>
<dbReference type="SUPFAM" id="SSF56925">
    <property type="entry name" value="OMPA-like"/>
    <property type="match status" value="1"/>
</dbReference>
<dbReference type="Proteomes" id="UP000257323">
    <property type="component" value="Unassembled WGS sequence"/>
</dbReference>
<protein>
    <recommendedName>
        <fullName evidence="3">Outer membrane protein beta-barrel domain-containing protein</fullName>
    </recommendedName>
</protein>
<proteinExistence type="predicted"/>
<reference evidence="1 2" key="1">
    <citation type="submission" date="2018-08" db="EMBL/GenBank/DDBJ databases">
        <title>Genome analysis of the thermophilic bacterium of the candidate phylum Aminicenantes from deep subsurface aquifer revealed its physiology and ecological role.</title>
        <authorList>
            <person name="Kadnikov V.V."/>
            <person name="Mardanov A.V."/>
            <person name="Beletsky A.V."/>
            <person name="Karnachuk O.V."/>
            <person name="Ravin N.V."/>
        </authorList>
    </citation>
    <scope>NUCLEOTIDE SEQUENCE [LARGE SCALE GENOMIC DNA]</scope>
    <source>
        <strain evidence="1">BY38</strain>
    </source>
</reference>